<feature type="region of interest" description="Disordered" evidence="1">
    <location>
        <begin position="29"/>
        <end position="51"/>
    </location>
</feature>
<proteinExistence type="predicted"/>
<evidence type="ECO:0000313" key="2">
    <source>
        <dbReference type="EMBL" id="KKK55492.1"/>
    </source>
</evidence>
<organism evidence="2">
    <name type="scientific">marine sediment metagenome</name>
    <dbReference type="NCBI Taxonomy" id="412755"/>
    <lineage>
        <taxon>unclassified sequences</taxon>
        <taxon>metagenomes</taxon>
        <taxon>ecological metagenomes</taxon>
    </lineage>
</organism>
<feature type="non-terminal residue" evidence="2">
    <location>
        <position position="98"/>
    </location>
</feature>
<gene>
    <name evidence="2" type="ORF">LCGC14_3074030</name>
</gene>
<dbReference type="EMBL" id="LAZR01065462">
    <property type="protein sequence ID" value="KKK55492.1"/>
    <property type="molecule type" value="Genomic_DNA"/>
</dbReference>
<protein>
    <submittedName>
        <fullName evidence="2">Uncharacterized protein</fullName>
    </submittedName>
</protein>
<name>A0A0F8WF93_9ZZZZ</name>
<comment type="caution">
    <text evidence="2">The sequence shown here is derived from an EMBL/GenBank/DDBJ whole genome shotgun (WGS) entry which is preliminary data.</text>
</comment>
<accession>A0A0F8WF93</accession>
<sequence length="98" mass="10388">MSSVGSVWFRRWNQVVWRDNAVAQYQHEHAHGARDAPVTGLPAAHGTARGNLKQTRQALGAETKGVADAAEFGGGHLEGDGVNEVCVRIVDKASGVVV</sequence>
<evidence type="ECO:0000256" key="1">
    <source>
        <dbReference type="SAM" id="MobiDB-lite"/>
    </source>
</evidence>
<reference evidence="2" key="1">
    <citation type="journal article" date="2015" name="Nature">
        <title>Complex archaea that bridge the gap between prokaryotes and eukaryotes.</title>
        <authorList>
            <person name="Spang A."/>
            <person name="Saw J.H."/>
            <person name="Jorgensen S.L."/>
            <person name="Zaremba-Niedzwiedzka K."/>
            <person name="Martijn J."/>
            <person name="Lind A.E."/>
            <person name="van Eijk R."/>
            <person name="Schleper C."/>
            <person name="Guy L."/>
            <person name="Ettema T.J."/>
        </authorList>
    </citation>
    <scope>NUCLEOTIDE SEQUENCE</scope>
</reference>
<dbReference type="AlphaFoldDB" id="A0A0F8WF93"/>